<comment type="caution">
    <text evidence="8">The sequence shown here is derived from an EMBL/GenBank/DDBJ whole genome shotgun (WGS) entry which is preliminary data.</text>
</comment>
<dbReference type="GO" id="GO:0008800">
    <property type="term" value="F:beta-lactamase activity"/>
    <property type="evidence" value="ECO:0007669"/>
    <property type="project" value="UniProtKB-EC"/>
</dbReference>
<keyword evidence="6" id="KW-0046">Antibiotic resistance</keyword>
<dbReference type="InterPro" id="IPR012338">
    <property type="entry name" value="Beta-lactam/transpept-like"/>
</dbReference>
<evidence type="ECO:0000259" key="7">
    <source>
        <dbReference type="Pfam" id="PF00905"/>
    </source>
</evidence>
<dbReference type="InterPro" id="IPR001460">
    <property type="entry name" value="PCN-bd_Tpept"/>
</dbReference>
<dbReference type="OrthoDB" id="9766847at2"/>
<evidence type="ECO:0000256" key="3">
    <source>
        <dbReference type="ARBA" id="ARBA00012865"/>
    </source>
</evidence>
<dbReference type="PANTHER" id="PTHR30627">
    <property type="entry name" value="PEPTIDOGLYCAN D,D-TRANSPEPTIDASE"/>
    <property type="match status" value="1"/>
</dbReference>
<comment type="similarity">
    <text evidence="2">Belongs to the class-D beta-lactamase family.</text>
</comment>
<evidence type="ECO:0000256" key="4">
    <source>
        <dbReference type="ARBA" id="ARBA00022729"/>
    </source>
</evidence>
<dbReference type="GO" id="GO:0005886">
    <property type="term" value="C:plasma membrane"/>
    <property type="evidence" value="ECO:0007669"/>
    <property type="project" value="TreeGrafter"/>
</dbReference>
<gene>
    <name evidence="8" type="ORF">D779_2958</name>
</gene>
<dbReference type="EC" id="3.5.2.6" evidence="3"/>
<dbReference type="GO" id="GO:0008658">
    <property type="term" value="F:penicillin binding"/>
    <property type="evidence" value="ECO:0007669"/>
    <property type="project" value="InterPro"/>
</dbReference>
<dbReference type="RefSeq" id="WP_043755662.1">
    <property type="nucleotide sequence ID" value="NZ_AONC01000046.1"/>
</dbReference>
<evidence type="ECO:0000313" key="8">
    <source>
        <dbReference type="EMBL" id="EXJ14144.1"/>
    </source>
</evidence>
<evidence type="ECO:0000313" key="9">
    <source>
        <dbReference type="Proteomes" id="UP000019460"/>
    </source>
</evidence>
<organism evidence="8 9">
    <name type="scientific">Imhoffiella purpurea</name>
    <dbReference type="NCBI Taxonomy" id="1249627"/>
    <lineage>
        <taxon>Bacteria</taxon>
        <taxon>Pseudomonadati</taxon>
        <taxon>Pseudomonadota</taxon>
        <taxon>Gammaproteobacteria</taxon>
        <taxon>Chromatiales</taxon>
        <taxon>Chromatiaceae</taxon>
        <taxon>Imhoffiella</taxon>
    </lineage>
</organism>
<dbReference type="Pfam" id="PF00905">
    <property type="entry name" value="Transpeptidase"/>
    <property type="match status" value="1"/>
</dbReference>
<evidence type="ECO:0000256" key="1">
    <source>
        <dbReference type="ARBA" id="ARBA00001526"/>
    </source>
</evidence>
<proteinExistence type="inferred from homology"/>
<name>W9V476_9GAMM</name>
<dbReference type="Gene3D" id="3.40.710.10">
    <property type="entry name" value="DD-peptidase/beta-lactamase superfamily"/>
    <property type="match status" value="1"/>
</dbReference>
<keyword evidence="9" id="KW-1185">Reference proteome</keyword>
<dbReference type="EMBL" id="AONC01000046">
    <property type="protein sequence ID" value="EXJ14144.1"/>
    <property type="molecule type" value="Genomic_DNA"/>
</dbReference>
<sequence length="803" mass="86397">MSRFSTFTLSALGILIAWHMLTLVPPDREATGARTAAQDLFEGLSRSGLLTIGPDARLQLPPPDAALAAAWRGERQETSDMRLMRDLYGTAAGTGLQDQIGLWNRSRRLSAVRDNGASIGVTHGVWRAHGCRDEHLVDTRALVDESFGYVHQGQLRLGFAPWTAVASQSDCIEWRGEFKAAEPLPLDILYIGQFREGIPNGQQRGYAPPPIWSERPTPPCLAPNREPGQAGEWRIPKSAWRRTPEGTWALSARLRLHPALNPSLNSQGLRVGVTVLEQKNDKGTCEPVWHPPRPGSGGTPAIWSVTTADGLPLLDRDLHPTPEAEQLGLIPLVGYGPQDYFGLGAMLGAARPAGQLRLTLDSRMQTAANAALTGTLEELDEQGPWSAERRAALVLLRPDGAILAAAGRPQPPPMNQVTHWDLAAFSRVYPLADPLRMRAWEGVDRHQAAGSTFKPLIALAGLQASADRADVARMLSGLSARDFERLTGLGLASTDIDPYAGIEGGHPAGGIHTIGNFGRETLQNLLRPSPGRPTARCPGQTAPAYDLSVASALRESLNTWFAALALQLDGTAADRYQRDPRPLTERPPPDLHLIRTMRQLGFGSSQPLLATPAETLGGRAPRMGEDRIDLLGERPTPLRWIIAQSAIGQGVLVTPLRMAALAATLSQGAIVRPHLDAAWNGNPPRFESPTPLGTDLSPIRRGMRDVVRAGTAARAFSETGPDIWCDTYAKTGTADVARTDGSGTKEPYGTAWLIGWHQPPAGGDALVFACMVTHTQGFGGEVCGSMVADLLRRLPETPSDTGE</sequence>
<evidence type="ECO:0000256" key="6">
    <source>
        <dbReference type="ARBA" id="ARBA00023251"/>
    </source>
</evidence>
<keyword evidence="5" id="KW-0378">Hydrolase</keyword>
<dbReference type="AlphaFoldDB" id="W9V476"/>
<dbReference type="PANTHER" id="PTHR30627:SF6">
    <property type="entry name" value="BETA-LACTAMASE YBXI-RELATED"/>
    <property type="match status" value="1"/>
</dbReference>
<reference evidence="8 9" key="1">
    <citation type="submission" date="2012-11" db="EMBL/GenBank/DDBJ databases">
        <title>Genome assembly of Thiorhodococcus sp. AK35.</title>
        <authorList>
            <person name="Nupur N."/>
            <person name="Khatri I."/>
            <person name="Subramanian S."/>
            <person name="Pinnaka A."/>
        </authorList>
    </citation>
    <scope>NUCLEOTIDE SEQUENCE [LARGE SCALE GENOMIC DNA]</scope>
    <source>
        <strain evidence="8 9">AK35</strain>
    </source>
</reference>
<evidence type="ECO:0000256" key="2">
    <source>
        <dbReference type="ARBA" id="ARBA00007898"/>
    </source>
</evidence>
<evidence type="ECO:0000256" key="5">
    <source>
        <dbReference type="ARBA" id="ARBA00022801"/>
    </source>
</evidence>
<dbReference type="STRING" id="1249627.D779_2958"/>
<dbReference type="eggNOG" id="ENOG5032Z2X">
    <property type="taxonomic scope" value="Bacteria"/>
</dbReference>
<keyword evidence="4" id="KW-0732">Signal</keyword>
<dbReference type="SUPFAM" id="SSF56601">
    <property type="entry name" value="beta-lactamase/transpeptidase-like"/>
    <property type="match status" value="2"/>
</dbReference>
<feature type="domain" description="Penicillin-binding protein transpeptidase" evidence="7">
    <location>
        <begin position="546"/>
        <end position="791"/>
    </location>
</feature>
<accession>W9V476</accession>
<dbReference type="GO" id="GO:0071555">
    <property type="term" value="P:cell wall organization"/>
    <property type="evidence" value="ECO:0007669"/>
    <property type="project" value="TreeGrafter"/>
</dbReference>
<protein>
    <recommendedName>
        <fullName evidence="3">beta-lactamase</fullName>
        <ecNumber evidence="3">3.5.2.6</ecNumber>
    </recommendedName>
</protein>
<comment type="catalytic activity">
    <reaction evidence="1">
        <text>a beta-lactam + H2O = a substituted beta-amino acid</text>
        <dbReference type="Rhea" id="RHEA:20401"/>
        <dbReference type="ChEBI" id="CHEBI:15377"/>
        <dbReference type="ChEBI" id="CHEBI:35627"/>
        <dbReference type="ChEBI" id="CHEBI:140347"/>
        <dbReference type="EC" id="3.5.2.6"/>
    </reaction>
</comment>
<dbReference type="InterPro" id="IPR050515">
    <property type="entry name" value="Beta-lactam/transpept"/>
</dbReference>
<dbReference type="Proteomes" id="UP000019460">
    <property type="component" value="Unassembled WGS sequence"/>
</dbReference>
<dbReference type="GO" id="GO:0046677">
    <property type="term" value="P:response to antibiotic"/>
    <property type="evidence" value="ECO:0007669"/>
    <property type="project" value="UniProtKB-KW"/>
</dbReference>